<keyword evidence="2" id="KW-0560">Oxidoreductase</keyword>
<organism evidence="4 5">
    <name type="scientific">Caldivirga maquilingensis (strain ATCC 700844 / DSM 13496 / JCM 10307 / IC-167)</name>
    <dbReference type="NCBI Taxonomy" id="397948"/>
    <lineage>
        <taxon>Archaea</taxon>
        <taxon>Thermoproteota</taxon>
        <taxon>Thermoprotei</taxon>
        <taxon>Thermoproteales</taxon>
        <taxon>Thermoproteaceae</taxon>
        <taxon>Caldivirga</taxon>
    </lineage>
</organism>
<dbReference type="Gene3D" id="3.40.309.10">
    <property type="entry name" value="Aldehyde Dehydrogenase, Chain A, domain 2"/>
    <property type="match status" value="1"/>
</dbReference>
<dbReference type="HOGENOM" id="CLU_005391_1_0_2"/>
<dbReference type="PANTHER" id="PTHR42991">
    <property type="entry name" value="ALDEHYDE DEHYDROGENASE"/>
    <property type="match status" value="1"/>
</dbReference>
<dbReference type="KEGG" id="cma:Cmaq_0979"/>
<evidence type="ECO:0000313" key="5">
    <source>
        <dbReference type="Proteomes" id="UP000001137"/>
    </source>
</evidence>
<evidence type="ECO:0000256" key="2">
    <source>
        <dbReference type="ARBA" id="ARBA00023002"/>
    </source>
</evidence>
<dbReference type="Gene3D" id="3.40.605.10">
    <property type="entry name" value="Aldehyde Dehydrogenase, Chain A, domain 1"/>
    <property type="match status" value="1"/>
</dbReference>
<evidence type="ECO:0000259" key="3">
    <source>
        <dbReference type="Pfam" id="PF00171"/>
    </source>
</evidence>
<dbReference type="RefSeq" id="WP_012186030.1">
    <property type="nucleotide sequence ID" value="NC_009954.1"/>
</dbReference>
<dbReference type="STRING" id="397948.Cmaq_0979"/>
<dbReference type="Proteomes" id="UP000001137">
    <property type="component" value="Chromosome"/>
</dbReference>
<dbReference type="AlphaFoldDB" id="A8MDF5"/>
<reference evidence="4 5" key="1">
    <citation type="submission" date="2007-10" db="EMBL/GenBank/DDBJ databases">
        <title>Complete sequence of Caldivirga maquilingensis IC-167.</title>
        <authorList>
            <consortium name="US DOE Joint Genome Institute"/>
            <person name="Copeland A."/>
            <person name="Lucas S."/>
            <person name="Lapidus A."/>
            <person name="Barry K."/>
            <person name="Glavina del Rio T."/>
            <person name="Dalin E."/>
            <person name="Tice H."/>
            <person name="Pitluck S."/>
            <person name="Saunders E."/>
            <person name="Brettin T."/>
            <person name="Bruce D."/>
            <person name="Detter J.C."/>
            <person name="Han C."/>
            <person name="Schmutz J."/>
            <person name="Larimer F."/>
            <person name="Land M."/>
            <person name="Hauser L."/>
            <person name="Kyrpides N."/>
            <person name="Ivanova N."/>
            <person name="Biddle J.F."/>
            <person name="Zhang Z."/>
            <person name="Fitz-Gibbon S.T."/>
            <person name="Lowe T.M."/>
            <person name="Saltikov C."/>
            <person name="House C.H."/>
            <person name="Richardson P."/>
        </authorList>
    </citation>
    <scope>NUCLEOTIDE SEQUENCE [LARGE SCALE GENOMIC DNA]</scope>
    <source>
        <strain evidence="5">ATCC 700844 / DSM 13496 / JCM 10307 / IC-167</strain>
    </source>
</reference>
<dbReference type="SUPFAM" id="SSF53720">
    <property type="entry name" value="ALDH-like"/>
    <property type="match status" value="1"/>
</dbReference>
<evidence type="ECO:0000313" key="4">
    <source>
        <dbReference type="EMBL" id="ABW01811.1"/>
    </source>
</evidence>
<dbReference type="InterPro" id="IPR051020">
    <property type="entry name" value="ALDH-related_metabolic_enz"/>
</dbReference>
<evidence type="ECO:0000256" key="1">
    <source>
        <dbReference type="ARBA" id="ARBA00009986"/>
    </source>
</evidence>
<dbReference type="InterPro" id="IPR016162">
    <property type="entry name" value="Ald_DH_N"/>
</dbReference>
<dbReference type="InterPro" id="IPR016161">
    <property type="entry name" value="Ald_DH/histidinol_DH"/>
</dbReference>
<keyword evidence="5" id="KW-1185">Reference proteome</keyword>
<name>A8MDF5_CALMQ</name>
<feature type="domain" description="Aldehyde dehydrogenase" evidence="3">
    <location>
        <begin position="46"/>
        <end position="500"/>
    </location>
</feature>
<dbReference type="InterPro" id="IPR015590">
    <property type="entry name" value="Aldehyde_DH_dom"/>
</dbReference>
<sequence>MIEVKGKVKVEVKSPELSSILKTGPDGTPLFPTFINGQWYMGDNWQDVKSPIDLSVIAKVPRLPGNVTEQAIETTYREGRWAIRDMPGQRRLDAFHRAADLLDKFREDFVNVLVSNAGKTTSAANGEVNSAIERLRRLDFDVEGVHGDYVPGDWSFDALESEAIVKREPIGVVLAIVPFNYPLFDTVNKIAYSAIAGNAVLIKPASADPLPTILFARVLELAGFPVKALAVLTIPGRDMGKVVSDRRIGAISLTGSTETGIEVIREAGIKQFVMELGGGDPAIVLNDADPKWAAQRIAIGIYSYAGQRCDAVKFIFAEPNVYDQLKASLIEELSKVKVGDPRSPDTTMGPLIDEATADEVIKAAQDAVSKGGRILYGGRKLGPTYIEPTLIEIDKSKVKDLYLYNKEVFAAIAVLVKVNDLDEAIELSNGRRYGLDAAIFSNDVSRIRKAARLLEVGAVYVNDYPRHGIGYYPFGGRKDSGIGREGLGYTLEYVTAYKAIVYNYRGKGVWRYS</sequence>
<dbReference type="Pfam" id="PF00171">
    <property type="entry name" value="Aldedh"/>
    <property type="match status" value="1"/>
</dbReference>
<accession>A8MDF5</accession>
<dbReference type="EMBL" id="CP000852">
    <property type="protein sequence ID" value="ABW01811.1"/>
    <property type="molecule type" value="Genomic_DNA"/>
</dbReference>
<dbReference type="CDD" id="cd07082">
    <property type="entry name" value="ALDH_F11_NP-GAPDH"/>
    <property type="match status" value="1"/>
</dbReference>
<dbReference type="GeneID" id="5710224"/>
<dbReference type="eggNOG" id="arCOG01252">
    <property type="taxonomic scope" value="Archaea"/>
</dbReference>
<dbReference type="InterPro" id="IPR053489">
    <property type="entry name" value="NAD(P)-GAP_dehydrogenase"/>
</dbReference>
<protein>
    <submittedName>
        <fullName evidence="4">Aldehyde dehydrogenase</fullName>
    </submittedName>
</protein>
<dbReference type="PANTHER" id="PTHR42991:SF1">
    <property type="entry name" value="ALDEHYDE DEHYDROGENASE"/>
    <property type="match status" value="1"/>
</dbReference>
<gene>
    <name evidence="4" type="ordered locus">Cmaq_0979</name>
</gene>
<dbReference type="GO" id="GO:0008911">
    <property type="term" value="F:lactaldehyde dehydrogenase (NAD+) activity"/>
    <property type="evidence" value="ECO:0007669"/>
    <property type="project" value="TreeGrafter"/>
</dbReference>
<proteinExistence type="inferred from homology"/>
<comment type="similarity">
    <text evidence="1">Belongs to the aldehyde dehydrogenase family.</text>
</comment>
<dbReference type="NCBIfam" id="NF040869">
    <property type="entry name" value="G3PDH_Arch"/>
    <property type="match status" value="1"/>
</dbReference>
<dbReference type="InterPro" id="IPR016163">
    <property type="entry name" value="Ald_DH_C"/>
</dbReference>